<organism evidence="3 4">
    <name type="scientific">Talaromyces islandicus</name>
    <name type="common">Penicillium islandicum</name>
    <dbReference type="NCBI Taxonomy" id="28573"/>
    <lineage>
        <taxon>Eukaryota</taxon>
        <taxon>Fungi</taxon>
        <taxon>Dikarya</taxon>
        <taxon>Ascomycota</taxon>
        <taxon>Pezizomycotina</taxon>
        <taxon>Eurotiomycetes</taxon>
        <taxon>Eurotiomycetidae</taxon>
        <taxon>Eurotiales</taxon>
        <taxon>Trichocomaceae</taxon>
        <taxon>Talaromyces</taxon>
        <taxon>Talaromyces sect. Islandici</taxon>
    </lineage>
</organism>
<feature type="coiled-coil region" evidence="1">
    <location>
        <begin position="80"/>
        <end position="110"/>
    </location>
</feature>
<dbReference type="InterPro" id="IPR024526">
    <property type="entry name" value="DUF3807"/>
</dbReference>
<dbReference type="EMBL" id="CVMT01000011">
    <property type="protein sequence ID" value="CRG92032.1"/>
    <property type="molecule type" value="Genomic_DNA"/>
</dbReference>
<keyword evidence="1" id="KW-0175">Coiled coil</keyword>
<dbReference type="PANTHER" id="PTHR40642">
    <property type="entry name" value="YALI0F31295P"/>
    <property type="match status" value="1"/>
</dbReference>
<reference evidence="3 4" key="1">
    <citation type="submission" date="2015-04" db="EMBL/GenBank/DDBJ databases">
        <authorList>
            <person name="Syromyatnikov M.Y."/>
            <person name="Popov V.N."/>
        </authorList>
    </citation>
    <scope>NUCLEOTIDE SEQUENCE [LARGE SCALE GENOMIC DNA]</scope>
    <source>
        <strain evidence="3">WF-38-12</strain>
    </source>
</reference>
<dbReference type="OrthoDB" id="5422320at2759"/>
<gene>
    <name evidence="3" type="ORF">PISL3812_09087</name>
</gene>
<dbReference type="PANTHER" id="PTHR40642:SF1">
    <property type="entry name" value="YALI0F31295P"/>
    <property type="match status" value="1"/>
</dbReference>
<dbReference type="Pfam" id="PF12720">
    <property type="entry name" value="DUF3807"/>
    <property type="match status" value="1"/>
</dbReference>
<evidence type="ECO:0000256" key="1">
    <source>
        <dbReference type="SAM" id="Coils"/>
    </source>
</evidence>
<accession>A0A0U1M9L7</accession>
<dbReference type="AlphaFoldDB" id="A0A0U1M9L7"/>
<dbReference type="STRING" id="28573.A0A0U1M9L7"/>
<protein>
    <submittedName>
        <fullName evidence="3">Uncharacterized protein</fullName>
    </submittedName>
</protein>
<feature type="compositionally biased region" description="Basic and acidic residues" evidence="2">
    <location>
        <begin position="144"/>
        <end position="156"/>
    </location>
</feature>
<evidence type="ECO:0000256" key="2">
    <source>
        <dbReference type="SAM" id="MobiDB-lite"/>
    </source>
</evidence>
<evidence type="ECO:0000313" key="4">
    <source>
        <dbReference type="Proteomes" id="UP000054383"/>
    </source>
</evidence>
<keyword evidence="4" id="KW-1185">Reference proteome</keyword>
<evidence type="ECO:0000313" key="3">
    <source>
        <dbReference type="EMBL" id="CRG92032.1"/>
    </source>
</evidence>
<sequence length="166" mass="19375">MENIQVPTVTMEDLVKFQTEHFHHLQFPFHAAENDVYYGEYYEEEYAEEEEDEEDLGYYEDGVKRTLSDEQVKIFRHSEIHSLLRERQRLREEEEGNEEEEEKYEAMDVLPGNSLVDEGQKTGLAEIDGQKANATETEPTGPSVEEKPDPVKEAYSGRRMVSYSDD</sequence>
<dbReference type="Proteomes" id="UP000054383">
    <property type="component" value="Unassembled WGS sequence"/>
</dbReference>
<name>A0A0U1M9L7_TALIS</name>
<proteinExistence type="predicted"/>
<feature type="region of interest" description="Disordered" evidence="2">
    <location>
        <begin position="110"/>
        <end position="166"/>
    </location>
</feature>